<gene>
    <name evidence="2" type="ORF">NMK_3535</name>
</gene>
<organism evidence="2 3">
    <name type="scientific">Novimethylophilus kurashikiensis</name>
    <dbReference type="NCBI Taxonomy" id="1825523"/>
    <lineage>
        <taxon>Bacteria</taxon>
        <taxon>Pseudomonadati</taxon>
        <taxon>Pseudomonadota</taxon>
        <taxon>Betaproteobacteria</taxon>
        <taxon>Nitrosomonadales</taxon>
        <taxon>Methylophilaceae</taxon>
        <taxon>Novimethylophilus</taxon>
    </lineage>
</organism>
<evidence type="ECO:0000313" key="3">
    <source>
        <dbReference type="Proteomes" id="UP000245081"/>
    </source>
</evidence>
<reference evidence="2 3" key="1">
    <citation type="journal article" date="2018" name="Environ. Microbiol.">
        <title>Isolation and genomic characterization of Novimethylophilus kurashikiensis gen. nov. sp. nov., a new lanthanide-dependent methylotrophic species of Methylophilaceae.</title>
        <authorList>
            <person name="Lv H."/>
            <person name="Sahin N."/>
            <person name="Tani A."/>
        </authorList>
    </citation>
    <scope>NUCLEOTIDE SEQUENCE [LARGE SCALE GENOMIC DNA]</scope>
    <source>
        <strain evidence="2 3">La2-4</strain>
    </source>
</reference>
<keyword evidence="1" id="KW-0732">Signal</keyword>
<evidence type="ECO:0000313" key="2">
    <source>
        <dbReference type="EMBL" id="GBG15917.1"/>
    </source>
</evidence>
<evidence type="ECO:0008006" key="4">
    <source>
        <dbReference type="Google" id="ProtNLM"/>
    </source>
</evidence>
<dbReference type="SUPFAM" id="SSF56935">
    <property type="entry name" value="Porins"/>
    <property type="match status" value="1"/>
</dbReference>
<evidence type="ECO:0000256" key="1">
    <source>
        <dbReference type="SAM" id="SignalP"/>
    </source>
</evidence>
<keyword evidence="3" id="KW-1185">Reference proteome</keyword>
<dbReference type="AlphaFoldDB" id="A0A2R5FCI2"/>
<accession>A0A2R5FCI2</accession>
<feature type="signal peptide" evidence="1">
    <location>
        <begin position="1"/>
        <end position="49"/>
    </location>
</feature>
<dbReference type="EMBL" id="BDOQ01000023">
    <property type="protein sequence ID" value="GBG15917.1"/>
    <property type="molecule type" value="Genomic_DNA"/>
</dbReference>
<dbReference type="Proteomes" id="UP000245081">
    <property type="component" value="Unassembled WGS sequence"/>
</dbReference>
<protein>
    <recommendedName>
        <fullName evidence="4">Phosphate-selective porin O and P</fullName>
    </recommendedName>
</protein>
<dbReference type="InterPro" id="IPR023614">
    <property type="entry name" value="Porin_dom_sf"/>
</dbReference>
<sequence length="370" mass="41615">MIQSEAMRKYKKTAENGTIKLFHLRLFMNLRARILLCVALLASSGQVLADEPASDDYQLGRGWKIPGTPIRLGGYASLEAEKDRHEPFKINASDVSLFVWWEGEGKFRFFSELDLEDALVYEDGKNPTTRHGYLALERAYADYLYSECLNFRAGKFLTPIGRWNVIHAEPLVWTTTRPLVTERAFPTNATGVMAYGTLPVGDREIDYSVYTALGEDWRPDPKLDPFEEALGMHVTVPVSSNAEIGVSYANFSQHGSNEERKNLLGMDYFWTHERYEVSAELAYRISDEGSASDESGLFVQGVAPLTDRLYVIGRYEWYNPAGPAPAMNIGLLGLAFKLSPAMVFKAEYIHASRNTVKEPEGVFTSFAILF</sequence>
<feature type="chain" id="PRO_5015337959" description="Phosphate-selective porin O and P" evidence="1">
    <location>
        <begin position="50"/>
        <end position="370"/>
    </location>
</feature>
<dbReference type="Gene3D" id="2.40.160.10">
    <property type="entry name" value="Porin"/>
    <property type="match status" value="1"/>
</dbReference>
<comment type="caution">
    <text evidence="2">The sequence shown here is derived from an EMBL/GenBank/DDBJ whole genome shotgun (WGS) entry which is preliminary data.</text>
</comment>
<proteinExistence type="predicted"/>
<name>A0A2R5FCI2_9PROT</name>